<dbReference type="Proteomes" id="UP000054783">
    <property type="component" value="Unassembled WGS sequence"/>
</dbReference>
<dbReference type="AlphaFoldDB" id="A0A0V1AE54"/>
<comment type="caution">
    <text evidence="1">The sequence shown here is derived from an EMBL/GenBank/DDBJ whole genome shotgun (WGS) entry which is preliminary data.</text>
</comment>
<accession>A0A0V1AE54</accession>
<gene>
    <name evidence="1" type="ORF">T12_16481</name>
</gene>
<evidence type="ECO:0000313" key="1">
    <source>
        <dbReference type="EMBL" id="KRY23088.1"/>
    </source>
</evidence>
<sequence>MRLLPALRPCVMSDCTHTLWTQYKLRNEHFTSVLILLIQPVSDHVHSAVSVPIILLVASRLMLEPAANIIIFLYALCYSKKSSPTFAVLNASGISRFDDVRAVLGIALTGGCTSWSLLVSKLENSQQMLMVQRTRRRLLCRIWRRWVLFLPRFAFSNLPFFPFCTPSAHRVGSFRCDFFALSQKYGRQLKQINLDSTWFRAAERQMLIFSIAAHFRKINDRSSMKNGMKLSEGRYPPGKLTRLSF</sequence>
<protein>
    <submittedName>
        <fullName evidence="1">Uncharacterized protein</fullName>
    </submittedName>
</protein>
<dbReference type="EMBL" id="JYDQ01000005">
    <property type="protein sequence ID" value="KRY23088.1"/>
    <property type="molecule type" value="Genomic_DNA"/>
</dbReference>
<name>A0A0V1AE54_9BILA</name>
<keyword evidence="2" id="KW-1185">Reference proteome</keyword>
<reference evidence="1 2" key="1">
    <citation type="submission" date="2015-01" db="EMBL/GenBank/DDBJ databases">
        <title>Evolution of Trichinella species and genotypes.</title>
        <authorList>
            <person name="Korhonen P.K."/>
            <person name="Edoardo P."/>
            <person name="Giuseppe L.R."/>
            <person name="Gasser R.B."/>
        </authorList>
    </citation>
    <scope>NUCLEOTIDE SEQUENCE [LARGE SCALE GENOMIC DNA]</scope>
    <source>
        <strain evidence="1">ISS2496</strain>
    </source>
</reference>
<proteinExistence type="predicted"/>
<evidence type="ECO:0000313" key="2">
    <source>
        <dbReference type="Proteomes" id="UP000054783"/>
    </source>
</evidence>
<organism evidence="1 2">
    <name type="scientific">Trichinella patagoniensis</name>
    <dbReference type="NCBI Taxonomy" id="990121"/>
    <lineage>
        <taxon>Eukaryota</taxon>
        <taxon>Metazoa</taxon>
        <taxon>Ecdysozoa</taxon>
        <taxon>Nematoda</taxon>
        <taxon>Enoplea</taxon>
        <taxon>Dorylaimia</taxon>
        <taxon>Trichinellida</taxon>
        <taxon>Trichinellidae</taxon>
        <taxon>Trichinella</taxon>
    </lineage>
</organism>